<proteinExistence type="predicted"/>
<dbReference type="PANTHER" id="PTHR12686:SF8">
    <property type="entry name" value="EXOSOME COMPLEX COMPONENT CSL4"/>
    <property type="match status" value="1"/>
</dbReference>
<feature type="domain" description="Exosome complex component CSL4 C-terminal" evidence="4">
    <location>
        <begin position="124"/>
        <end position="164"/>
    </location>
</feature>
<evidence type="ECO:0000259" key="4">
    <source>
        <dbReference type="Pfam" id="PF10447"/>
    </source>
</evidence>
<accession>A0A1A8VNF6</accession>
<dbReference type="GO" id="GO:0006396">
    <property type="term" value="P:RNA processing"/>
    <property type="evidence" value="ECO:0007669"/>
    <property type="project" value="InterPro"/>
</dbReference>
<dbReference type="SUPFAM" id="SSF50249">
    <property type="entry name" value="Nucleic acid-binding proteins"/>
    <property type="match status" value="1"/>
</dbReference>
<evidence type="ECO:0000256" key="1">
    <source>
        <dbReference type="ARBA" id="ARBA00004604"/>
    </source>
</evidence>
<dbReference type="GO" id="GO:0005737">
    <property type="term" value="C:cytoplasm"/>
    <property type="evidence" value="ECO:0007669"/>
    <property type="project" value="TreeGrafter"/>
</dbReference>
<evidence type="ECO:0000256" key="3">
    <source>
        <dbReference type="ARBA" id="ARBA00022835"/>
    </source>
</evidence>
<organism evidence="6 7">
    <name type="scientific">Plasmodium malariae</name>
    <dbReference type="NCBI Taxonomy" id="5858"/>
    <lineage>
        <taxon>Eukaryota</taxon>
        <taxon>Sar</taxon>
        <taxon>Alveolata</taxon>
        <taxon>Apicomplexa</taxon>
        <taxon>Aconoidasida</taxon>
        <taxon>Haemosporida</taxon>
        <taxon>Plasmodiidae</taxon>
        <taxon>Plasmodium</taxon>
        <taxon>Plasmodium (Plasmodium)</taxon>
    </lineage>
</organism>
<sequence>MDDTIVLPGEVIGSSLDYICGENTYVTAATTTAATTTAATTTAATTTAATTTAATTTTATTATATTATTTTDDNNGEHKKVISVDNVKHFVALPKVGDVVICKIYRVTFNIIYCHIILSNNKPLKNSFKGYINKSDIHIYEGELGDNFDCFKQGDIIKAKVLSIGQHSSYKLCTVGSDLGVIIALSDKGDILKPVAWNLMINVNDMSFEQRKVSNDFSVPI</sequence>
<feature type="domain" description="Exosome complex component N-terminal" evidence="5">
    <location>
        <begin position="5"/>
        <end position="28"/>
    </location>
</feature>
<protein>
    <submittedName>
        <fullName evidence="6">Exosome complex component CSL4, putative (CSL4)</fullName>
    </submittedName>
</protein>
<dbReference type="Pfam" id="PF10447">
    <property type="entry name" value="EXOSC1"/>
    <property type="match status" value="1"/>
</dbReference>
<dbReference type="AlphaFoldDB" id="A0A1A8VNF6"/>
<dbReference type="PANTHER" id="PTHR12686">
    <property type="entry name" value="3'-5' EXORIBONUCLEASE CSL4-RELATED"/>
    <property type="match status" value="1"/>
</dbReference>
<dbReference type="GO" id="GO:0000176">
    <property type="term" value="C:nuclear exosome (RNase complex)"/>
    <property type="evidence" value="ECO:0007669"/>
    <property type="project" value="TreeGrafter"/>
</dbReference>
<gene>
    <name evidence="6" type="ORF">PMALA_002750</name>
</gene>
<dbReference type="VEuPathDB" id="PlasmoDB:PmUG01_03026400"/>
<evidence type="ECO:0000259" key="5">
    <source>
        <dbReference type="Pfam" id="PF14382"/>
    </source>
</evidence>
<evidence type="ECO:0000313" key="6">
    <source>
        <dbReference type="EMBL" id="SBS82090.1"/>
    </source>
</evidence>
<dbReference type="Pfam" id="PF14382">
    <property type="entry name" value="ECR1_N"/>
    <property type="match status" value="1"/>
</dbReference>
<dbReference type="InterPro" id="IPR019495">
    <property type="entry name" value="EXOSC1_C"/>
</dbReference>
<comment type="subcellular location">
    <subcellularLocation>
        <location evidence="1">Nucleus</location>
        <location evidence="1">Nucleolus</location>
    </subcellularLocation>
</comment>
<reference evidence="7" key="1">
    <citation type="submission" date="2016-05" db="EMBL/GenBank/DDBJ databases">
        <authorList>
            <person name="Naeem Raeece"/>
        </authorList>
    </citation>
    <scope>NUCLEOTIDE SEQUENCE [LARGE SCALE GENOMIC DNA]</scope>
</reference>
<dbReference type="Proteomes" id="UP000078597">
    <property type="component" value="Unassembled WGS sequence"/>
</dbReference>
<dbReference type="EMBL" id="FLQW01000141">
    <property type="protein sequence ID" value="SBS82090.1"/>
    <property type="molecule type" value="Genomic_DNA"/>
</dbReference>
<dbReference type="InterPro" id="IPR039771">
    <property type="entry name" value="Csl4"/>
</dbReference>
<evidence type="ECO:0000313" key="7">
    <source>
        <dbReference type="Proteomes" id="UP000078597"/>
    </source>
</evidence>
<dbReference type="GO" id="GO:0003723">
    <property type="term" value="F:RNA binding"/>
    <property type="evidence" value="ECO:0007669"/>
    <property type="project" value="InterPro"/>
</dbReference>
<dbReference type="GO" id="GO:0005730">
    <property type="term" value="C:nucleolus"/>
    <property type="evidence" value="ECO:0007669"/>
    <property type="project" value="UniProtKB-SubCell"/>
</dbReference>
<name>A0A1A8VNF6_PLAMA</name>
<evidence type="ECO:0000256" key="2">
    <source>
        <dbReference type="ARBA" id="ARBA00022490"/>
    </source>
</evidence>
<dbReference type="InterPro" id="IPR025721">
    <property type="entry name" value="Exosome_cplx_N_dom"/>
</dbReference>
<dbReference type="Gene3D" id="2.40.50.140">
    <property type="entry name" value="Nucleic acid-binding proteins"/>
    <property type="match status" value="1"/>
</dbReference>
<keyword evidence="2" id="KW-0963">Cytoplasm</keyword>
<keyword evidence="3" id="KW-0271">Exosome</keyword>
<dbReference type="InterPro" id="IPR012340">
    <property type="entry name" value="NA-bd_OB-fold"/>
</dbReference>